<dbReference type="NCBIfam" id="NF041940">
    <property type="entry name" value="choice_anch_X"/>
    <property type="match status" value="1"/>
</dbReference>
<dbReference type="GO" id="GO:0016020">
    <property type="term" value="C:membrane"/>
    <property type="evidence" value="ECO:0007669"/>
    <property type="project" value="InterPro"/>
</dbReference>
<feature type="active site" description="Charge relay system" evidence="5">
    <location>
        <position position="404"/>
    </location>
</feature>
<dbReference type="OrthoDB" id="9765693at2"/>
<protein>
    <submittedName>
        <fullName evidence="8">Peptidase S8 and S53, subtilisin, kexin, sedolisin</fullName>
    </submittedName>
</protein>
<dbReference type="SUPFAM" id="SSF49313">
    <property type="entry name" value="Cadherin-like"/>
    <property type="match status" value="1"/>
</dbReference>
<proteinExistence type="inferred from homology"/>
<evidence type="ECO:0000313" key="9">
    <source>
        <dbReference type="Proteomes" id="UP000011682"/>
    </source>
</evidence>
<dbReference type="GO" id="GO:0005509">
    <property type="term" value="F:calcium ion binding"/>
    <property type="evidence" value="ECO:0007669"/>
    <property type="project" value="InterPro"/>
</dbReference>
<evidence type="ECO:0000256" key="4">
    <source>
        <dbReference type="ARBA" id="ARBA00022825"/>
    </source>
</evidence>
<dbReference type="InterPro" id="IPR015500">
    <property type="entry name" value="Peptidase_S8_subtilisin-rel"/>
</dbReference>
<name>S9PQ70_CYSF2</name>
<dbReference type="Gene3D" id="2.60.40.10">
    <property type="entry name" value="Immunoglobulins"/>
    <property type="match status" value="3"/>
</dbReference>
<dbReference type="eggNOG" id="COG3291">
    <property type="taxonomic scope" value="Bacteria"/>
</dbReference>
<dbReference type="InterPro" id="IPR013783">
    <property type="entry name" value="Ig-like_fold"/>
</dbReference>
<dbReference type="InterPro" id="IPR051048">
    <property type="entry name" value="Peptidase_S8/S53_subtilisin"/>
</dbReference>
<gene>
    <name evidence="8" type="ORF">D187_000596</name>
</gene>
<dbReference type="EMBL" id="ANAH02000001">
    <property type="protein sequence ID" value="EPX65171.1"/>
    <property type="molecule type" value="Genomic_DNA"/>
</dbReference>
<dbReference type="InterPro" id="IPR000209">
    <property type="entry name" value="Peptidase_S8/S53_dom"/>
</dbReference>
<keyword evidence="3 5" id="KW-0378">Hydrolase</keyword>
<feature type="domain" description="Fervidolysin-like N-terminal prodomain" evidence="7">
    <location>
        <begin position="49"/>
        <end position="118"/>
    </location>
</feature>
<dbReference type="CDD" id="cd07473">
    <property type="entry name" value="Peptidases_S8_Subtilisin_like"/>
    <property type="match status" value="1"/>
</dbReference>
<dbReference type="Pfam" id="PF00082">
    <property type="entry name" value="Peptidase_S8"/>
    <property type="match status" value="1"/>
</dbReference>
<evidence type="ECO:0000256" key="1">
    <source>
        <dbReference type="ARBA" id="ARBA00011073"/>
    </source>
</evidence>
<dbReference type="PANTHER" id="PTHR43399">
    <property type="entry name" value="SUBTILISIN-RELATED"/>
    <property type="match status" value="1"/>
</dbReference>
<dbReference type="GO" id="GO:0004252">
    <property type="term" value="F:serine-type endopeptidase activity"/>
    <property type="evidence" value="ECO:0007669"/>
    <property type="project" value="UniProtKB-UniRule"/>
</dbReference>
<organism evidence="8 9">
    <name type="scientific">Cystobacter fuscus (strain ATCC 25194 / DSM 2262 / NBRC 100088 / M29)</name>
    <dbReference type="NCBI Taxonomy" id="1242864"/>
    <lineage>
        <taxon>Bacteria</taxon>
        <taxon>Pseudomonadati</taxon>
        <taxon>Myxococcota</taxon>
        <taxon>Myxococcia</taxon>
        <taxon>Myxococcales</taxon>
        <taxon>Cystobacterineae</taxon>
        <taxon>Archangiaceae</taxon>
        <taxon>Cystobacter</taxon>
    </lineage>
</organism>
<sequence>MMERIRMGHVATAAGLVGLATLVLLLPGCERSPGGAPREPVHPEMSVERGYVEGELLVRFREPAQAGALAALEAAPGARIVHSYESLPGLRVIRLPRGADMEQALAAYQRDPRVLYAGRNAIYSIDSTPRTPGDPLFGGLWGMNNTGQDGGSAGADIGAPQAWGLTTGSSEVVLALIDSGMDYTHPDLAANVWWNPGEIPGNGRDDDANGYVDDVHGINAITGTGDPLDDGNHGTHVAGILGAAGDNGLGVTGVNWNVKLIACKFLDKTGNGAESDALKCMDYLWRLKTRAQHPVHIVATNNSWSCRSQSCNSDPMRQAIQKHLGAGMLFVAAAGNVNANIDVAESWPAKHQLPNMLVVAATDRKDARWNLSSYGRHTVHLGAPGVDILSTVPGNAYQSFNGTSMAAPHVTGVAGLLATQDPTRDWKAIRNLLLAGGRAIPGLSGVTLTGRRLRAWGPEGSGALNCEGQSVTQRMKPVVSAGRIATVVGFPISLAVLNIRCAEPAGAVSVDVSGSAETTLPLGDEGEAEDLAAGDGIYSGRFTPTTPGTYTLTFPGGESIAVDVFNHYGPARQQPSTYEVMTEANTHVVGASDETTSILSTPFPIRFAGMTPGFSTLYVNSNGYITFAPVPSASGNTPLPSTFFPSALLPLWQNLEVPGVEPSGLYHETLGTSPHRKFVIEWRDVAISPIFPTQPLKFQVVFFEDSSDIAFNYANVFYGDEEFPELDNGASATVGIQLLPTVVQQYSYLEPKLNNGTSLLFRTLASSNVLEVTAPVLTTSSPKEGTPVTLQASFSTPNASDGPWTVEWNCQHQGGVFVAESEQSHPEPGPVTQSCHYSAQGTYTVALRVTSRSGEHSEVQSTTFDVADVSPRILSFTATPQSGAESLEVRFTVEATTGAANGQVDAVVDYQWDFDGDGTFDTVTTAPQAQHLYDDNPATGSTFRAKVRVRDPDSATDAVLPVTVTNAPPVITPITSQKAVCGTEYTLQLSASDPGRDTLSFALNQSPSGMTITPTGLIRWTPNLSQNQCGWWQKSQSHDVKVDVSDGDGATTRAEFKVQAFKPASSF</sequence>
<keyword evidence="2 5" id="KW-0645">Protease</keyword>
<dbReference type="InterPro" id="IPR035986">
    <property type="entry name" value="PKD_dom_sf"/>
</dbReference>
<dbReference type="PROSITE" id="PS51892">
    <property type="entry name" value="SUBTILASE"/>
    <property type="match status" value="1"/>
</dbReference>
<evidence type="ECO:0000259" key="6">
    <source>
        <dbReference type="Pfam" id="PF00082"/>
    </source>
</evidence>
<keyword evidence="4 5" id="KW-0720">Serine protease</keyword>
<dbReference type="Pfam" id="PF22148">
    <property type="entry name" value="Fervidolysin_NPro-like"/>
    <property type="match status" value="1"/>
</dbReference>
<comment type="similarity">
    <text evidence="1 5">Belongs to the peptidase S8 family.</text>
</comment>
<evidence type="ECO:0000256" key="5">
    <source>
        <dbReference type="PROSITE-ProRule" id="PRU01240"/>
    </source>
</evidence>
<keyword evidence="9" id="KW-1185">Reference proteome</keyword>
<dbReference type="SUPFAM" id="SSF49299">
    <property type="entry name" value="PKD domain"/>
    <property type="match status" value="1"/>
</dbReference>
<dbReference type="PROSITE" id="PS00138">
    <property type="entry name" value="SUBTILASE_SER"/>
    <property type="match status" value="1"/>
</dbReference>
<evidence type="ECO:0000256" key="2">
    <source>
        <dbReference type="ARBA" id="ARBA00022670"/>
    </source>
</evidence>
<dbReference type="InterPro" id="IPR036852">
    <property type="entry name" value="Peptidase_S8/S53_dom_sf"/>
</dbReference>
<feature type="active site" description="Charge relay system" evidence="5">
    <location>
        <position position="178"/>
    </location>
</feature>
<dbReference type="InterPro" id="IPR015919">
    <property type="entry name" value="Cadherin-like_sf"/>
</dbReference>
<reference evidence="8" key="1">
    <citation type="submission" date="2013-05" db="EMBL/GenBank/DDBJ databases">
        <title>Genome assembly of Cystobacter fuscus DSM 2262.</title>
        <authorList>
            <person name="Sharma G."/>
            <person name="Khatri I."/>
            <person name="Kaur C."/>
            <person name="Mayilraj S."/>
            <person name="Subramanian S."/>
        </authorList>
    </citation>
    <scope>NUCLEOTIDE SEQUENCE [LARGE SCALE GENOMIC DNA]</scope>
    <source>
        <strain evidence="8">DSM 2262</strain>
    </source>
</reference>
<dbReference type="InterPro" id="IPR054399">
    <property type="entry name" value="Fervidolysin-like_N_prodom"/>
</dbReference>
<dbReference type="PANTHER" id="PTHR43399:SF4">
    <property type="entry name" value="CELL WALL-ASSOCIATED PROTEASE"/>
    <property type="match status" value="1"/>
</dbReference>
<dbReference type="PRINTS" id="PR00723">
    <property type="entry name" value="SUBTILISIN"/>
</dbReference>
<accession>S9PQ70</accession>
<dbReference type="InterPro" id="IPR023828">
    <property type="entry name" value="Peptidase_S8_Ser-AS"/>
</dbReference>
<dbReference type="InterPro" id="IPR022398">
    <property type="entry name" value="Peptidase_S8_His-AS"/>
</dbReference>
<dbReference type="Gene3D" id="3.40.50.200">
    <property type="entry name" value="Peptidase S8/S53 domain"/>
    <property type="match status" value="1"/>
</dbReference>
<dbReference type="GO" id="GO:0006508">
    <property type="term" value="P:proteolysis"/>
    <property type="evidence" value="ECO:0007669"/>
    <property type="project" value="UniProtKB-KW"/>
</dbReference>
<dbReference type="InterPro" id="IPR034204">
    <property type="entry name" value="PfSUB1-like_cat_dom"/>
</dbReference>
<feature type="domain" description="Peptidase S8/S53" evidence="6">
    <location>
        <begin position="170"/>
        <end position="434"/>
    </location>
</feature>
<dbReference type="SUPFAM" id="SSF52743">
    <property type="entry name" value="Subtilisin-like"/>
    <property type="match status" value="1"/>
</dbReference>
<dbReference type="eggNOG" id="COG1404">
    <property type="taxonomic scope" value="Bacteria"/>
</dbReference>
<dbReference type="PROSITE" id="PS00137">
    <property type="entry name" value="SUBTILASE_HIS"/>
    <property type="match status" value="1"/>
</dbReference>
<dbReference type="RefSeq" id="WP_002623013.1">
    <property type="nucleotide sequence ID" value="NZ_ANAH02000001.1"/>
</dbReference>
<feature type="active site" description="Charge relay system" evidence="5">
    <location>
        <position position="233"/>
    </location>
</feature>
<evidence type="ECO:0000259" key="7">
    <source>
        <dbReference type="Pfam" id="PF22148"/>
    </source>
</evidence>
<evidence type="ECO:0000313" key="8">
    <source>
        <dbReference type="EMBL" id="EPX65171.1"/>
    </source>
</evidence>
<dbReference type="AlphaFoldDB" id="S9PQ70"/>
<dbReference type="Proteomes" id="UP000011682">
    <property type="component" value="Unassembled WGS sequence"/>
</dbReference>
<evidence type="ECO:0000256" key="3">
    <source>
        <dbReference type="ARBA" id="ARBA00022801"/>
    </source>
</evidence>
<comment type="caution">
    <text evidence="8">The sequence shown here is derived from an EMBL/GenBank/DDBJ whole genome shotgun (WGS) entry which is preliminary data.</text>
</comment>